<dbReference type="Proteomes" id="UP000032068">
    <property type="component" value="Unassembled WGS sequence"/>
</dbReference>
<dbReference type="EMBL" id="JXQW01000004">
    <property type="protein sequence ID" value="KIQ06035.1"/>
    <property type="molecule type" value="Genomic_DNA"/>
</dbReference>
<accession>A0A0D0L0X3</accession>
<name>A0A0D0L0X3_9PSED</name>
<evidence type="ECO:0000313" key="2">
    <source>
        <dbReference type="Proteomes" id="UP000032068"/>
    </source>
</evidence>
<dbReference type="RefSeq" id="WP_042552170.1">
    <property type="nucleotide sequence ID" value="NZ_JXQW01000004.1"/>
</dbReference>
<sequence>MEMKILASGIGAALPKTSIGFSLFSGVYIQLRRSSSDQPQTFGIASGPEIGGNSGTLIAGHIETAWMKIDTTKHAWLCSRSSLVGKLGEVELKGTLAFSGTVDVNFTIYDANNESTFSLSRIKVESKGGQLADTKIRGVIKDMMGKTQNGSALCAQP</sequence>
<protein>
    <submittedName>
        <fullName evidence="1">Uncharacterized protein</fullName>
    </submittedName>
</protein>
<organism evidence="1 2">
    <name type="scientific">Pseudomonas fulva</name>
    <dbReference type="NCBI Taxonomy" id="47880"/>
    <lineage>
        <taxon>Bacteria</taxon>
        <taxon>Pseudomonadati</taxon>
        <taxon>Pseudomonadota</taxon>
        <taxon>Gammaproteobacteria</taxon>
        <taxon>Pseudomonadales</taxon>
        <taxon>Pseudomonadaceae</taxon>
        <taxon>Pseudomonas</taxon>
    </lineage>
</organism>
<comment type="caution">
    <text evidence="1">The sequence shown here is derived from an EMBL/GenBank/DDBJ whole genome shotgun (WGS) entry which is preliminary data.</text>
</comment>
<proteinExistence type="predicted"/>
<reference evidence="1 2" key="1">
    <citation type="submission" date="2014-12" db="EMBL/GenBank/DDBJ databases">
        <title>16Stimator: statistical estimation of ribosomal gene copy numbers from draft genome assemblies.</title>
        <authorList>
            <person name="Perisin M.A."/>
            <person name="Vetter M."/>
            <person name="Gilbert J.A."/>
            <person name="Bergelson J."/>
        </authorList>
    </citation>
    <scope>NUCLEOTIDE SEQUENCE [LARGE SCALE GENOMIC DNA]</scope>
    <source>
        <strain evidence="1 2">MEJ086</strain>
    </source>
</reference>
<dbReference type="AlphaFoldDB" id="A0A0D0L0X3"/>
<evidence type="ECO:0000313" key="1">
    <source>
        <dbReference type="EMBL" id="KIQ06035.1"/>
    </source>
</evidence>
<gene>
    <name evidence="1" type="ORF">RU08_02255</name>
</gene>
<dbReference type="OrthoDB" id="6944021at2"/>